<evidence type="ECO:0000256" key="8">
    <source>
        <dbReference type="SAM" id="Phobius"/>
    </source>
</evidence>
<reference evidence="10 11" key="1">
    <citation type="submission" date="2024-03" db="EMBL/GenBank/DDBJ databases">
        <title>High-quality draft genome sequencing of Tistrella sp. BH-R2-4.</title>
        <authorList>
            <person name="Dong C."/>
        </authorList>
    </citation>
    <scope>NUCLEOTIDE SEQUENCE [LARGE SCALE GENOMIC DNA]</scope>
    <source>
        <strain evidence="10 11">BH-R2-4</strain>
    </source>
</reference>
<keyword evidence="3 7" id="KW-0812">Transmembrane</keyword>
<feature type="transmembrane region" description="Helical" evidence="8">
    <location>
        <begin position="280"/>
        <end position="305"/>
    </location>
</feature>
<evidence type="ECO:0000256" key="4">
    <source>
        <dbReference type="ARBA" id="ARBA00022989"/>
    </source>
</evidence>
<sequence>MMTDAGMTDAGLFATLPPAVLLLLGALLTALLPRALRAVPVILAPLATLAVVWLLPDGAGPAHAWLDQILVPVSVDATGRAFATIFALAALAGGVYALPRAGTTELVAAQGYGAGAIGLAFAGDLLTVLVFWEILAVGSTVVIWAAGTDRARRAAMRYLQVHLFGGMVLMIGIAGHLAGGGDNTVAALTGGLDAGDWTAWMILAGVVINAGAPPLWSWVSDAYPTASSTGMVFLSAFTTKAAVLVLIRLFPGAEILIWTGIVMAAYGAIFALVENDLRRVLAFSIVSQVGFMVTAVGIGTPLALAGASAQAFAHILYKSLMTMAAGHMVAATGRRDLADLAGIGRRMPLTWAALLIGGLGLAAVPLTAGFVSKGVILSAAGKDGFGVAWACLVGLAVVSSVYAALKLPIVLWGTTGARRITTTSRGLDGGTLAEPGVMQMVAMAFLAALIIGIGIVPGTLLGLFPASADYAVFTADHLITQVQLLAAAAVIWFLAAPRLAPGHGRLRDLDWIYRSLIPRLASEFAIHGDPLRSGIVRRIRHRIDFVMASVFRIHGPEAPLARDWPTGGTVLGITVMLGLCLVVYYAA</sequence>
<accession>A0ABU9YJ13</accession>
<comment type="subcellular location">
    <subcellularLocation>
        <location evidence="1">Cell membrane</location>
        <topology evidence="1">Multi-pass membrane protein</topology>
    </subcellularLocation>
    <subcellularLocation>
        <location evidence="7">Membrane</location>
        <topology evidence="7">Multi-pass membrane protein</topology>
    </subcellularLocation>
</comment>
<feature type="transmembrane region" description="Helical" evidence="8">
    <location>
        <begin position="106"/>
        <end position="123"/>
    </location>
</feature>
<feature type="transmembrane region" description="Helical" evidence="8">
    <location>
        <begin position="441"/>
        <end position="466"/>
    </location>
</feature>
<comment type="caution">
    <text evidence="10">The sequence shown here is derived from an EMBL/GenBank/DDBJ whole genome shotgun (WGS) entry which is preliminary data.</text>
</comment>
<evidence type="ECO:0000256" key="1">
    <source>
        <dbReference type="ARBA" id="ARBA00004651"/>
    </source>
</evidence>
<name>A0ABU9YJ13_9PROT</name>
<dbReference type="PANTHER" id="PTHR42682:SF4">
    <property type="entry name" value="NADH-UBIQUINONE_PLASTOQUINONE"/>
    <property type="match status" value="1"/>
</dbReference>
<feature type="transmembrane region" description="Helical" evidence="8">
    <location>
        <begin position="38"/>
        <end position="56"/>
    </location>
</feature>
<feature type="domain" description="NADH:quinone oxidoreductase/Mrp antiporter transmembrane" evidence="9">
    <location>
        <begin position="122"/>
        <end position="392"/>
    </location>
</feature>
<evidence type="ECO:0000313" key="11">
    <source>
        <dbReference type="Proteomes" id="UP001413721"/>
    </source>
</evidence>
<keyword evidence="2" id="KW-1003">Cell membrane</keyword>
<feature type="transmembrane region" description="Helical" evidence="8">
    <location>
        <begin position="478"/>
        <end position="497"/>
    </location>
</feature>
<keyword evidence="4 8" id="KW-1133">Transmembrane helix</keyword>
<keyword evidence="6 8" id="KW-0472">Membrane</keyword>
<evidence type="ECO:0000256" key="5">
    <source>
        <dbReference type="ARBA" id="ARBA00023002"/>
    </source>
</evidence>
<feature type="transmembrane region" description="Helical" evidence="8">
    <location>
        <begin position="384"/>
        <end position="405"/>
    </location>
</feature>
<evidence type="ECO:0000256" key="3">
    <source>
        <dbReference type="ARBA" id="ARBA00022692"/>
    </source>
</evidence>
<feature type="transmembrane region" description="Helical" evidence="8">
    <location>
        <begin position="12"/>
        <end position="31"/>
    </location>
</feature>
<gene>
    <name evidence="10" type="ORF">WG926_10705</name>
</gene>
<evidence type="ECO:0000259" key="9">
    <source>
        <dbReference type="Pfam" id="PF00361"/>
    </source>
</evidence>
<feature type="transmembrane region" description="Helical" evidence="8">
    <location>
        <begin position="351"/>
        <end position="372"/>
    </location>
</feature>
<dbReference type="Pfam" id="PF00361">
    <property type="entry name" value="Proton_antipo_M"/>
    <property type="match status" value="1"/>
</dbReference>
<feature type="transmembrane region" description="Helical" evidence="8">
    <location>
        <begin position="231"/>
        <end position="249"/>
    </location>
</feature>
<feature type="transmembrane region" description="Helical" evidence="8">
    <location>
        <begin position="129"/>
        <end position="146"/>
    </location>
</feature>
<feature type="transmembrane region" description="Helical" evidence="8">
    <location>
        <begin position="158"/>
        <end position="177"/>
    </location>
</feature>
<evidence type="ECO:0000256" key="2">
    <source>
        <dbReference type="ARBA" id="ARBA00022475"/>
    </source>
</evidence>
<keyword evidence="5" id="KW-0560">Oxidoreductase</keyword>
<organism evidence="10 11">
    <name type="scientific">Tistrella arctica</name>
    <dbReference type="NCBI Taxonomy" id="3133430"/>
    <lineage>
        <taxon>Bacteria</taxon>
        <taxon>Pseudomonadati</taxon>
        <taxon>Pseudomonadota</taxon>
        <taxon>Alphaproteobacteria</taxon>
        <taxon>Geminicoccales</taxon>
        <taxon>Geminicoccaceae</taxon>
        <taxon>Tistrella</taxon>
    </lineage>
</organism>
<evidence type="ECO:0000256" key="7">
    <source>
        <dbReference type="RuleBase" id="RU000320"/>
    </source>
</evidence>
<feature type="transmembrane region" description="Helical" evidence="8">
    <location>
        <begin position="255"/>
        <end position="273"/>
    </location>
</feature>
<dbReference type="PANTHER" id="PTHR42682">
    <property type="entry name" value="HYDROGENASE-4 COMPONENT F"/>
    <property type="match status" value="1"/>
</dbReference>
<keyword evidence="11" id="KW-1185">Reference proteome</keyword>
<feature type="transmembrane region" description="Helical" evidence="8">
    <location>
        <begin position="81"/>
        <end position="99"/>
    </location>
</feature>
<evidence type="ECO:0000256" key="6">
    <source>
        <dbReference type="ARBA" id="ARBA00023136"/>
    </source>
</evidence>
<dbReference type="Proteomes" id="UP001413721">
    <property type="component" value="Unassembled WGS sequence"/>
</dbReference>
<dbReference type="InterPro" id="IPR001750">
    <property type="entry name" value="ND/Mrp_TM"/>
</dbReference>
<protein>
    <submittedName>
        <fullName evidence="10">Proton-conducting transporter membrane subunit</fullName>
    </submittedName>
</protein>
<evidence type="ECO:0000313" key="10">
    <source>
        <dbReference type="EMBL" id="MEN2988773.1"/>
    </source>
</evidence>
<dbReference type="InterPro" id="IPR052175">
    <property type="entry name" value="ComplexI-like_HydComp"/>
</dbReference>
<feature type="transmembrane region" description="Helical" evidence="8">
    <location>
        <begin position="197"/>
        <end position="219"/>
    </location>
</feature>
<dbReference type="RefSeq" id="WP_345937303.1">
    <property type="nucleotide sequence ID" value="NZ_JBBKTW010000004.1"/>
</dbReference>
<feature type="transmembrane region" description="Helical" evidence="8">
    <location>
        <begin position="568"/>
        <end position="586"/>
    </location>
</feature>
<dbReference type="EMBL" id="JBBKTW010000004">
    <property type="protein sequence ID" value="MEN2988773.1"/>
    <property type="molecule type" value="Genomic_DNA"/>
</dbReference>
<proteinExistence type="predicted"/>